<dbReference type="Proteomes" id="UP001216674">
    <property type="component" value="Unassembled WGS sequence"/>
</dbReference>
<reference evidence="1 2" key="1">
    <citation type="submission" date="2023-03" db="EMBL/GenBank/DDBJ databases">
        <title>Draft assemblies of triclosan tolerant bacteria isolated from returned activated sludge.</title>
        <authorList>
            <person name="Van Hamelsveld S."/>
        </authorList>
    </citation>
    <scope>NUCLEOTIDE SEQUENCE [LARGE SCALE GENOMIC DNA]</scope>
    <source>
        <strain evidence="1 2">GW210010_S58</strain>
    </source>
</reference>
<dbReference type="Gene3D" id="2.20.28.60">
    <property type="match status" value="1"/>
</dbReference>
<keyword evidence="1" id="KW-0808">Transferase</keyword>
<gene>
    <name evidence="1" type="primary">gltA</name>
    <name evidence="1" type="ORF">P3W85_21895</name>
</gene>
<dbReference type="EC" id="2.3.3.1" evidence="1"/>
<sequence>MTPTDVKATLSFSDGSPSVELPVYKGTVGPDVIDIRKLYGQTGKF</sequence>
<dbReference type="EMBL" id="JARJLM010000367">
    <property type="protein sequence ID" value="MDF3835584.1"/>
    <property type="molecule type" value="Genomic_DNA"/>
</dbReference>
<protein>
    <submittedName>
        <fullName evidence="1">Citrate (Si)-synthase</fullName>
        <ecNumber evidence="1">2.3.3.1</ecNumber>
    </submittedName>
</protein>
<evidence type="ECO:0000313" key="2">
    <source>
        <dbReference type="Proteomes" id="UP001216674"/>
    </source>
</evidence>
<dbReference type="GO" id="GO:0036440">
    <property type="term" value="F:citrate synthase activity"/>
    <property type="evidence" value="ECO:0007669"/>
    <property type="project" value="UniProtKB-EC"/>
</dbReference>
<accession>A0ABT6ASZ0</accession>
<keyword evidence="2" id="KW-1185">Reference proteome</keyword>
<keyword evidence="1" id="KW-0012">Acyltransferase</keyword>
<feature type="non-terminal residue" evidence="1">
    <location>
        <position position="45"/>
    </location>
</feature>
<name>A0ABT6ASZ0_9BURK</name>
<evidence type="ECO:0000313" key="1">
    <source>
        <dbReference type="EMBL" id="MDF3835584.1"/>
    </source>
</evidence>
<proteinExistence type="predicted"/>
<organism evidence="1 2">
    <name type="scientific">Cupriavidus basilensis</name>
    <dbReference type="NCBI Taxonomy" id="68895"/>
    <lineage>
        <taxon>Bacteria</taxon>
        <taxon>Pseudomonadati</taxon>
        <taxon>Pseudomonadota</taxon>
        <taxon>Betaproteobacteria</taxon>
        <taxon>Burkholderiales</taxon>
        <taxon>Burkholderiaceae</taxon>
        <taxon>Cupriavidus</taxon>
    </lineage>
</organism>
<comment type="caution">
    <text evidence="1">The sequence shown here is derived from an EMBL/GenBank/DDBJ whole genome shotgun (WGS) entry which is preliminary data.</text>
</comment>